<evidence type="ECO:0000256" key="1">
    <source>
        <dbReference type="SAM" id="MobiDB-lite"/>
    </source>
</evidence>
<proteinExistence type="predicted"/>
<sequence length="258" mass="29127">MSAFFIPTVSFQKQQQLKEQMMKKKKSSKSRKDEDRPRPHFGRNSTSSTDVSSSSLYSLTSPVSDHNSIFTGKASSRHSLERAETVESHDSFDQKSHVTLGNLSISSKKSANKMSLKALATSGQRSPIMNYTHTSDINEILRYSEKERKRRNHSVRGTYPSPKSSMEGDTNSEFGRISHSEYIEEETEKEVEMEGTRQEEKEGQESIKEKVTTSDTSSLQLEPVYSDVSSIFSTRSHRSIKKSIDGKGFAAKLHKMVK</sequence>
<gene>
    <name evidence="2" type="ORF">CAAN4_G12464</name>
</gene>
<dbReference type="EMBL" id="OZ004259">
    <property type="protein sequence ID" value="CAK7918265.1"/>
    <property type="molecule type" value="Genomic_DNA"/>
</dbReference>
<feature type="region of interest" description="Disordered" evidence="1">
    <location>
        <begin position="147"/>
        <end position="217"/>
    </location>
</feature>
<dbReference type="Proteomes" id="UP001497600">
    <property type="component" value="Chromosome G"/>
</dbReference>
<feature type="compositionally biased region" description="Basic and acidic residues" evidence="1">
    <location>
        <begin position="190"/>
        <end position="212"/>
    </location>
</feature>
<feature type="compositionally biased region" description="Basic and acidic residues" evidence="1">
    <location>
        <begin position="78"/>
        <end position="96"/>
    </location>
</feature>
<feature type="region of interest" description="Disordered" evidence="1">
    <location>
        <begin position="1"/>
        <end position="97"/>
    </location>
</feature>
<feature type="compositionally biased region" description="Low complexity" evidence="1">
    <location>
        <begin position="45"/>
        <end position="65"/>
    </location>
</feature>
<evidence type="ECO:0000313" key="3">
    <source>
        <dbReference type="Proteomes" id="UP001497600"/>
    </source>
</evidence>
<keyword evidence="3" id="KW-1185">Reference proteome</keyword>
<organism evidence="2 3">
    <name type="scientific">[Candida] anglica</name>
    <dbReference type="NCBI Taxonomy" id="148631"/>
    <lineage>
        <taxon>Eukaryota</taxon>
        <taxon>Fungi</taxon>
        <taxon>Dikarya</taxon>
        <taxon>Ascomycota</taxon>
        <taxon>Saccharomycotina</taxon>
        <taxon>Pichiomycetes</taxon>
        <taxon>Debaryomycetaceae</taxon>
        <taxon>Kurtzmaniella</taxon>
    </lineage>
</organism>
<feature type="compositionally biased region" description="Polar residues" evidence="1">
    <location>
        <begin position="161"/>
        <end position="173"/>
    </location>
</feature>
<reference evidence="2 3" key="1">
    <citation type="submission" date="2024-01" db="EMBL/GenBank/DDBJ databases">
        <authorList>
            <consortium name="Genoscope - CEA"/>
            <person name="William W."/>
        </authorList>
    </citation>
    <scope>NUCLEOTIDE SEQUENCE [LARGE SCALE GENOMIC DNA]</scope>
    <source>
        <strain evidence="2 3">29B2s-10</strain>
    </source>
</reference>
<protein>
    <submittedName>
        <fullName evidence="2">Uncharacterized protein</fullName>
    </submittedName>
</protein>
<accession>A0ABP0EHZ8</accession>
<evidence type="ECO:0000313" key="2">
    <source>
        <dbReference type="EMBL" id="CAK7918265.1"/>
    </source>
</evidence>
<name>A0ABP0EHZ8_9ASCO</name>